<name>A0A7W9Q7T8_9ACTN</name>
<dbReference type="RefSeq" id="WP_312866745.1">
    <property type="nucleotide sequence ID" value="NZ_JACHJL010000002.1"/>
</dbReference>
<proteinExistence type="predicted"/>
<keyword evidence="2" id="KW-1185">Reference proteome</keyword>
<evidence type="ECO:0000313" key="2">
    <source>
        <dbReference type="Proteomes" id="UP000588098"/>
    </source>
</evidence>
<dbReference type="AlphaFoldDB" id="A0A7W9Q7T8"/>
<sequence>MDSVIAITDRLGELDGEHGGQHARPMASTYLAHTVAPYLKASATEPVRKAMLSAAAMSCYLTGWMAVDEGLNGLAQRYYVKGLELAGAADDRLTYCHILRGISVQAANLGHGATATRYANAAADAAPVSTPRMRAFMAGQQAHGYAMTDAKKNALRSLRETERALDQESSRPGTFGGFNYATLAYATAQVRYELGDVRGSVRSLHDHFKLRDTSDSRRSALTFGGLLAERQLEVGHLDAACATWSGVLDSYPAMHSGRVDDHVRTAVKLLSPYRTNSTARAIHERARAALAQRSA</sequence>
<dbReference type="EMBL" id="JACHJL010000002">
    <property type="protein sequence ID" value="MBB5934317.1"/>
    <property type="molecule type" value="Genomic_DNA"/>
</dbReference>
<protein>
    <recommendedName>
        <fullName evidence="3">Transcriptional regulator</fullName>
    </recommendedName>
</protein>
<organism evidence="1 2">
    <name type="scientific">Streptomyces zagrosensis</name>
    <dbReference type="NCBI Taxonomy" id="1042984"/>
    <lineage>
        <taxon>Bacteria</taxon>
        <taxon>Bacillati</taxon>
        <taxon>Actinomycetota</taxon>
        <taxon>Actinomycetes</taxon>
        <taxon>Kitasatosporales</taxon>
        <taxon>Streptomycetaceae</taxon>
        <taxon>Streptomyces</taxon>
    </lineage>
</organism>
<reference evidence="1 2" key="1">
    <citation type="submission" date="2020-08" db="EMBL/GenBank/DDBJ databases">
        <title>Genomic Encyclopedia of Type Strains, Phase III (KMG-III): the genomes of soil and plant-associated and newly described type strains.</title>
        <authorList>
            <person name="Whitman W."/>
        </authorList>
    </citation>
    <scope>NUCLEOTIDE SEQUENCE [LARGE SCALE GENOMIC DNA]</scope>
    <source>
        <strain evidence="1 2">CECT 8305</strain>
    </source>
</reference>
<evidence type="ECO:0008006" key="3">
    <source>
        <dbReference type="Google" id="ProtNLM"/>
    </source>
</evidence>
<gene>
    <name evidence="1" type="ORF">FHS42_001343</name>
</gene>
<accession>A0A7W9Q7T8</accession>
<comment type="caution">
    <text evidence="1">The sequence shown here is derived from an EMBL/GenBank/DDBJ whole genome shotgun (WGS) entry which is preliminary data.</text>
</comment>
<dbReference type="Proteomes" id="UP000588098">
    <property type="component" value="Unassembled WGS sequence"/>
</dbReference>
<evidence type="ECO:0000313" key="1">
    <source>
        <dbReference type="EMBL" id="MBB5934317.1"/>
    </source>
</evidence>